<comment type="similarity">
    <text evidence="4">Belongs to the class I-like SAM-binding methyltransferase superfamily.</text>
</comment>
<dbReference type="GO" id="GO:0006355">
    <property type="term" value="P:regulation of DNA-templated transcription"/>
    <property type="evidence" value="ECO:0007669"/>
    <property type="project" value="TreeGrafter"/>
</dbReference>
<evidence type="ECO:0000256" key="1">
    <source>
        <dbReference type="ARBA" id="ARBA00022603"/>
    </source>
</evidence>
<evidence type="ECO:0000313" key="11">
    <source>
        <dbReference type="EMBL" id="KAK0705168.1"/>
    </source>
</evidence>
<dbReference type="FunFam" id="3.40.50.150:FF:000149">
    <property type="entry name" value="Protein arginine N-methyltransferase"/>
    <property type="match status" value="1"/>
</dbReference>
<feature type="domain" description="PRMT5 TIM barrel" evidence="9">
    <location>
        <begin position="46"/>
        <end position="369"/>
    </location>
</feature>
<accession>A0AA40DMD8</accession>
<evidence type="ECO:0000256" key="6">
    <source>
        <dbReference type="PIRSR" id="PIRSR015894-2"/>
    </source>
</evidence>
<name>A0AA40DMD8_9PEZI</name>
<dbReference type="InterPro" id="IPR007857">
    <property type="entry name" value="Arg_MeTrfase_PRMT5"/>
</dbReference>
<dbReference type="Pfam" id="PF05185">
    <property type="entry name" value="PRMT5"/>
    <property type="match status" value="1"/>
</dbReference>
<dbReference type="Pfam" id="PF17285">
    <property type="entry name" value="PRMT5_TIM"/>
    <property type="match status" value="1"/>
</dbReference>
<feature type="binding site" evidence="6">
    <location>
        <begin position="414"/>
        <end position="415"/>
    </location>
    <ligand>
        <name>S-adenosyl-L-methionine</name>
        <dbReference type="ChEBI" id="CHEBI:59789"/>
    </ligand>
</feature>
<reference evidence="11" key="1">
    <citation type="submission" date="2023-06" db="EMBL/GenBank/DDBJ databases">
        <title>Genome-scale phylogeny and comparative genomics of the fungal order Sordariales.</title>
        <authorList>
            <consortium name="Lawrence Berkeley National Laboratory"/>
            <person name="Hensen N."/>
            <person name="Bonometti L."/>
            <person name="Westerberg I."/>
            <person name="Brannstrom I.O."/>
            <person name="Guillou S."/>
            <person name="Cros-Aarteil S."/>
            <person name="Calhoun S."/>
            <person name="Haridas S."/>
            <person name="Kuo A."/>
            <person name="Mondo S."/>
            <person name="Pangilinan J."/>
            <person name="Riley R."/>
            <person name="Labutti K."/>
            <person name="Andreopoulos B."/>
            <person name="Lipzen A."/>
            <person name="Chen C."/>
            <person name="Yanf M."/>
            <person name="Daum C."/>
            <person name="Ng V."/>
            <person name="Clum A."/>
            <person name="Steindorff A."/>
            <person name="Ohm R."/>
            <person name="Martin F."/>
            <person name="Silar P."/>
            <person name="Natvig D."/>
            <person name="Lalanne C."/>
            <person name="Gautier V."/>
            <person name="Ament-Velasquez S.L."/>
            <person name="Kruys A."/>
            <person name="Hutchinson M.I."/>
            <person name="Powell A.J."/>
            <person name="Barry K."/>
            <person name="Miller A.N."/>
            <person name="Grigoriev I.V."/>
            <person name="Debuchy R."/>
            <person name="Gladieux P."/>
            <person name="Thoren M.H."/>
            <person name="Johannesson H."/>
        </authorList>
    </citation>
    <scope>NUCLEOTIDE SEQUENCE</scope>
    <source>
        <strain evidence="11">SMH4607-1</strain>
    </source>
</reference>
<dbReference type="PIRSF" id="PIRSF015894">
    <property type="entry name" value="Skb1_MeTrfase"/>
    <property type="match status" value="1"/>
</dbReference>
<evidence type="ECO:0000313" key="12">
    <source>
        <dbReference type="Proteomes" id="UP001172102"/>
    </source>
</evidence>
<dbReference type="InterPro" id="IPR025799">
    <property type="entry name" value="Arg_MeTrfase"/>
</dbReference>
<keyword evidence="12" id="KW-1185">Reference proteome</keyword>
<dbReference type="InterPro" id="IPR035248">
    <property type="entry name" value="PRMT5_C"/>
</dbReference>
<feature type="active site" description="Proton donor/acceptor" evidence="5">
    <location>
        <position position="534"/>
    </location>
</feature>
<evidence type="ECO:0000259" key="9">
    <source>
        <dbReference type="Pfam" id="PF17285"/>
    </source>
</evidence>
<feature type="binding site" evidence="6">
    <location>
        <position position="482"/>
    </location>
    <ligand>
        <name>S-adenosyl-L-methionine</name>
        <dbReference type="ChEBI" id="CHEBI:59789"/>
    </ligand>
</feature>
<dbReference type="PROSITE" id="PS51678">
    <property type="entry name" value="SAM_MT_PRMT"/>
    <property type="match status" value="1"/>
</dbReference>
<evidence type="ECO:0000259" key="10">
    <source>
        <dbReference type="Pfam" id="PF17286"/>
    </source>
</evidence>
<sequence length="789" mass="89276">MMASDGHLNPGSDNFEMRPSFYIGQHDSTRSETLTDGQYGQVLNSGFHFVTTPITNQHFRERVVELYRSFLQEREEWAQERSLTNNQLANLSLPGPVVPTLTDADTSYFPSSYVGSLIAYSSPWIDLCSSNPEISSISRQVLNLELAYASFCGARSIIIPGPRQDESGRAVNQYARAIQEALLVASRINLIVHMPMYREPGLEESAETLSSLFAESKDAESNAPKEIDLFSSWDSWNTIRSVCTYSVRLFVALRVPRRIPEKDLQERWFAEPLHYLSISNKTFQENRAGYPTLSRHHQELINRYMRLKNSPWLILSDIGPDAESFIDPPGEMEMEFPSLTEATQALKERRKPHMPPTNPFVTYLKHVERQQPPYSAMESPALVSFQDWLQSPLQPLADNLESATYEVFENDPVKYNQYEEAIAEAMLEWAKLKKPTSSVPSQEHPNPELIVAVAGAGRGPLVTRVLRAAERTGTAIQLWALEKNQNAYVYLLRQNKLVWGGRVTVVKTDMRGWEGPTPRGYDNVTTKVDILVTELLGSFGDNELSPECIDGIQRHISRPHGISIPHSYTAHLSPISTPRIFADLSSRLAADPNAFEIPWVVRLFALDFVSQKVPGHPRFQQTWEFTHPVEVSRADDFTEEYGQAAKYTPPGGGSMSGSSGTNEHNARHCHLTFVCRTRGVIHGLAGYFESVLYAPQIPGKEPVEISILPDQIDRKSKDMISWFPIFFPLKNPLYFPQDSELEVSMWRQTDDTKVWYEWIVEAYAWVGPKTRIKVGGSEMHSSRKVGCLM</sequence>
<feature type="binding site" evidence="6">
    <location>
        <position position="405"/>
    </location>
    <ligand>
        <name>S-adenosyl-L-methionine</name>
        <dbReference type="ChEBI" id="CHEBI:59789"/>
    </ligand>
</feature>
<feature type="active site" description="Proton donor/acceptor" evidence="5">
    <location>
        <position position="543"/>
    </location>
</feature>
<feature type="binding site" evidence="6">
    <location>
        <begin position="509"/>
        <end position="510"/>
    </location>
    <ligand>
        <name>S-adenosyl-L-methionine</name>
        <dbReference type="ChEBI" id="CHEBI:59789"/>
    </ligand>
</feature>
<dbReference type="PANTHER" id="PTHR10738">
    <property type="entry name" value="PROTEIN ARGININE N-METHYLTRANSFERASE 5"/>
    <property type="match status" value="1"/>
</dbReference>
<evidence type="ECO:0000256" key="3">
    <source>
        <dbReference type="ARBA" id="ARBA00022691"/>
    </source>
</evidence>
<dbReference type="SUPFAM" id="SSF53335">
    <property type="entry name" value="S-adenosyl-L-methionine-dependent methyltransferases"/>
    <property type="match status" value="1"/>
</dbReference>
<organism evidence="11 12">
    <name type="scientific">Lasiosphaeris hirsuta</name>
    <dbReference type="NCBI Taxonomy" id="260670"/>
    <lineage>
        <taxon>Eukaryota</taxon>
        <taxon>Fungi</taxon>
        <taxon>Dikarya</taxon>
        <taxon>Ascomycota</taxon>
        <taxon>Pezizomycotina</taxon>
        <taxon>Sordariomycetes</taxon>
        <taxon>Sordariomycetidae</taxon>
        <taxon>Sordariales</taxon>
        <taxon>Lasiosphaeriaceae</taxon>
        <taxon>Lasiosphaeris</taxon>
    </lineage>
</organism>
<protein>
    <recommendedName>
        <fullName evidence="4">Protein arginine N-methyltransferase</fullName>
    </recommendedName>
</protein>
<dbReference type="Gene3D" id="3.20.20.150">
    <property type="entry name" value="Divalent-metal-dependent TIM barrel enzymes"/>
    <property type="match status" value="1"/>
</dbReference>
<dbReference type="PANTHER" id="PTHR10738:SF0">
    <property type="entry name" value="PROTEIN ARGININE N-METHYLTRANSFERASE 5"/>
    <property type="match status" value="1"/>
</dbReference>
<keyword evidence="2 4" id="KW-0808">Transferase</keyword>
<evidence type="ECO:0000256" key="5">
    <source>
        <dbReference type="PIRSR" id="PIRSR015894-1"/>
    </source>
</evidence>
<dbReference type="InterPro" id="IPR035075">
    <property type="entry name" value="PRMT5"/>
</dbReference>
<dbReference type="AlphaFoldDB" id="A0AA40DMD8"/>
<evidence type="ECO:0000256" key="7">
    <source>
        <dbReference type="PIRSR" id="PIRSR015894-3"/>
    </source>
</evidence>
<evidence type="ECO:0000256" key="4">
    <source>
        <dbReference type="PIRNR" id="PIRNR015894"/>
    </source>
</evidence>
<dbReference type="InterPro" id="IPR035247">
    <property type="entry name" value="PRMT5_TIM"/>
</dbReference>
<dbReference type="GO" id="GO:0032259">
    <property type="term" value="P:methylation"/>
    <property type="evidence" value="ECO:0007669"/>
    <property type="project" value="UniProtKB-KW"/>
</dbReference>
<feature type="domain" description="PRMT5 arginine-N-methyltransferase" evidence="8">
    <location>
        <begin position="383"/>
        <end position="564"/>
    </location>
</feature>
<dbReference type="GO" id="GO:0016274">
    <property type="term" value="F:protein-arginine N-methyltransferase activity"/>
    <property type="evidence" value="ECO:0007669"/>
    <property type="project" value="InterPro"/>
</dbReference>
<evidence type="ECO:0000256" key="2">
    <source>
        <dbReference type="ARBA" id="ARBA00022679"/>
    </source>
</evidence>
<feature type="domain" description="PRMT5 oligomerisation" evidence="10">
    <location>
        <begin position="567"/>
        <end position="788"/>
    </location>
</feature>
<gene>
    <name evidence="11" type="ORF">B0H67DRAFT_373242</name>
</gene>
<dbReference type="Pfam" id="PF17286">
    <property type="entry name" value="PRMT5_C"/>
    <property type="match status" value="1"/>
</dbReference>
<proteinExistence type="inferred from homology"/>
<comment type="caution">
    <text evidence="11">The sequence shown here is derived from an EMBL/GenBank/DDBJ whole genome shotgun (WGS) entry which is preliminary data.</text>
</comment>
<dbReference type="Gene3D" id="3.40.50.150">
    <property type="entry name" value="Vaccinia Virus protein VP39"/>
    <property type="match status" value="1"/>
</dbReference>
<dbReference type="GO" id="GO:0005634">
    <property type="term" value="C:nucleus"/>
    <property type="evidence" value="ECO:0007669"/>
    <property type="project" value="TreeGrafter"/>
</dbReference>
<keyword evidence="1 4" id="KW-0489">Methyltransferase</keyword>
<evidence type="ECO:0000259" key="8">
    <source>
        <dbReference type="Pfam" id="PF05185"/>
    </source>
</evidence>
<feature type="site" description="Critical for specifying symmetric addition of methyl groups" evidence="7">
    <location>
        <position position="408"/>
    </location>
</feature>
<dbReference type="InterPro" id="IPR029063">
    <property type="entry name" value="SAM-dependent_MTases_sf"/>
</dbReference>
<dbReference type="Proteomes" id="UP001172102">
    <property type="component" value="Unassembled WGS sequence"/>
</dbReference>
<keyword evidence="3 4" id="KW-0949">S-adenosyl-L-methionine</keyword>
<dbReference type="Gene3D" id="2.70.160.11">
    <property type="entry name" value="Hnrnp arginine n-methyltransferase1"/>
    <property type="match status" value="1"/>
</dbReference>
<dbReference type="EMBL" id="JAUKUA010000007">
    <property type="protein sequence ID" value="KAK0705168.1"/>
    <property type="molecule type" value="Genomic_DNA"/>
</dbReference>
<dbReference type="GO" id="GO:0005829">
    <property type="term" value="C:cytosol"/>
    <property type="evidence" value="ECO:0007669"/>
    <property type="project" value="TreeGrafter"/>
</dbReference>